<evidence type="ECO:0000313" key="2">
    <source>
        <dbReference type="Proteomes" id="UP000484988"/>
    </source>
</evidence>
<dbReference type="EMBL" id="BLLG01000003">
    <property type="protein sequence ID" value="GFH34954.1"/>
    <property type="molecule type" value="Genomic_DNA"/>
</dbReference>
<reference evidence="1 2" key="1">
    <citation type="submission" date="2020-02" db="EMBL/GenBank/DDBJ databases">
        <title>Whole Genome Shotgun Sequence of Streptomyces sp. strain CWH03.</title>
        <authorList>
            <person name="Dohra H."/>
            <person name="Kodani S."/>
            <person name="Yamamura H."/>
        </authorList>
    </citation>
    <scope>NUCLEOTIDE SEQUENCE [LARGE SCALE GENOMIC DNA]</scope>
    <source>
        <strain evidence="1 2">CWH03</strain>
    </source>
</reference>
<dbReference type="Proteomes" id="UP000484988">
    <property type="component" value="Unassembled WGS sequence"/>
</dbReference>
<organism evidence="1 2">
    <name type="scientific">Streptomyces pacificus</name>
    <dbReference type="NCBI Taxonomy" id="2705029"/>
    <lineage>
        <taxon>Bacteria</taxon>
        <taxon>Bacillati</taxon>
        <taxon>Actinomycetota</taxon>
        <taxon>Actinomycetes</taxon>
        <taxon>Kitasatosporales</taxon>
        <taxon>Streptomycetaceae</taxon>
        <taxon>Streptomyces</taxon>
    </lineage>
</organism>
<protein>
    <submittedName>
        <fullName evidence="1">Uncharacterized protein</fullName>
    </submittedName>
</protein>
<evidence type="ECO:0000313" key="1">
    <source>
        <dbReference type="EMBL" id="GFH34954.1"/>
    </source>
</evidence>
<proteinExistence type="predicted"/>
<comment type="caution">
    <text evidence="1">The sequence shown here is derived from an EMBL/GenBank/DDBJ whole genome shotgun (WGS) entry which is preliminary data.</text>
</comment>
<keyword evidence="2" id="KW-1185">Reference proteome</keyword>
<name>A0A6A0ASW5_9ACTN</name>
<accession>A0A6A0ASW5</accession>
<sequence length="66" mass="6695">MLIAPGALRYTAWVLELLLATGLGPVQACVGELPAAHQPFGGLFRATEPAAGLLAPAGPATARRAM</sequence>
<dbReference type="AlphaFoldDB" id="A0A6A0ASW5"/>
<gene>
    <name evidence="1" type="ORF">SCWH03_11680</name>
</gene>